<evidence type="ECO:0000256" key="4">
    <source>
        <dbReference type="ARBA" id="ARBA00023033"/>
    </source>
</evidence>
<dbReference type="SUPFAM" id="SSF51905">
    <property type="entry name" value="FAD/NAD(P)-binding domain"/>
    <property type="match status" value="1"/>
</dbReference>
<evidence type="ECO:0000256" key="2">
    <source>
        <dbReference type="ARBA" id="ARBA00022827"/>
    </source>
</evidence>
<protein>
    <submittedName>
        <fullName evidence="6">Monooxygenase</fullName>
    </submittedName>
</protein>
<dbReference type="InterPro" id="IPR002938">
    <property type="entry name" value="FAD-bd"/>
</dbReference>
<gene>
    <name evidence="6" type="ORF">GCM10012284_14880</name>
</gene>
<proteinExistence type="predicted"/>
<evidence type="ECO:0000259" key="5">
    <source>
        <dbReference type="Pfam" id="PF01494"/>
    </source>
</evidence>
<evidence type="ECO:0000256" key="1">
    <source>
        <dbReference type="ARBA" id="ARBA00022630"/>
    </source>
</evidence>
<keyword evidence="7" id="KW-1185">Reference proteome</keyword>
<feature type="domain" description="FAD-binding" evidence="5">
    <location>
        <begin position="139"/>
        <end position="337"/>
    </location>
</feature>
<sequence>MAPSIAVAGAGLSGLLLAHRLVRAGVDVHVYERDEAPFTRPQGYRITVDADGLRALRTALPDELRAQILSTGGTPGGSFRFTNSRLRDAFTLTFKAEADGGRQIDRQVLRSALLNGLPERVHFGRAVSHIDGHDVHFDDGSHVHADVIVGADGVGSALRRQIAPGAEPRDSGMAGIYGRSPIPDLPDALRKSGVLAIGDRPASAFFFTSMRYATPPVGLVPDPRDYVMWGVVVRRTEVTDAPLQQQAVDQVRDYHPLIRSLVATADPAAIVLASFAVGCRPVRWPLPHATLTGDAIHVMPPFGAHGGNTALRDAGLLGDRLAGGGRPEAAIAAYQRDMVDYAFRDVDRAAAMMRRMTDSGAVGRFVLTRLLPSLHRHTVPAG</sequence>
<reference evidence="6" key="2">
    <citation type="submission" date="2020-09" db="EMBL/GenBank/DDBJ databases">
        <authorList>
            <person name="Sun Q."/>
            <person name="Zhou Y."/>
        </authorList>
    </citation>
    <scope>NUCLEOTIDE SEQUENCE</scope>
    <source>
        <strain evidence="6">CGMCC 4.7299</strain>
    </source>
</reference>
<dbReference type="RefSeq" id="WP_189078331.1">
    <property type="nucleotide sequence ID" value="NZ_BMMX01000003.1"/>
</dbReference>
<keyword evidence="2" id="KW-0274">FAD</keyword>
<comment type="caution">
    <text evidence="6">The sequence shown here is derived from an EMBL/GenBank/DDBJ whole genome shotgun (WGS) entry which is preliminary data.</text>
</comment>
<dbReference type="Gene3D" id="3.50.50.60">
    <property type="entry name" value="FAD/NAD(P)-binding domain"/>
    <property type="match status" value="1"/>
</dbReference>
<dbReference type="EMBL" id="BMMX01000003">
    <property type="protein sequence ID" value="GGK81836.1"/>
    <property type="molecule type" value="Genomic_DNA"/>
</dbReference>
<dbReference type="PRINTS" id="PR00420">
    <property type="entry name" value="RNGMNOXGNASE"/>
</dbReference>
<accession>A0A8J3BY14</accession>
<dbReference type="GO" id="GO:0004497">
    <property type="term" value="F:monooxygenase activity"/>
    <property type="evidence" value="ECO:0007669"/>
    <property type="project" value="UniProtKB-KW"/>
</dbReference>
<dbReference type="AlphaFoldDB" id="A0A8J3BY14"/>
<keyword evidence="4 6" id="KW-0503">Monooxygenase</keyword>
<reference evidence="6" key="1">
    <citation type="journal article" date="2014" name="Int. J. Syst. Evol. Microbiol.">
        <title>Complete genome sequence of Corynebacterium casei LMG S-19264T (=DSM 44701T), isolated from a smear-ripened cheese.</title>
        <authorList>
            <consortium name="US DOE Joint Genome Institute (JGI-PGF)"/>
            <person name="Walter F."/>
            <person name="Albersmeier A."/>
            <person name="Kalinowski J."/>
            <person name="Ruckert C."/>
        </authorList>
    </citation>
    <scope>NUCLEOTIDE SEQUENCE</scope>
    <source>
        <strain evidence="6">CGMCC 4.7299</strain>
    </source>
</reference>
<dbReference type="GO" id="GO:0071949">
    <property type="term" value="F:FAD binding"/>
    <property type="evidence" value="ECO:0007669"/>
    <property type="project" value="InterPro"/>
</dbReference>
<dbReference type="PANTHER" id="PTHR47178">
    <property type="entry name" value="MONOOXYGENASE, FAD-BINDING"/>
    <property type="match status" value="1"/>
</dbReference>
<keyword evidence="3" id="KW-0560">Oxidoreductase</keyword>
<evidence type="ECO:0000256" key="3">
    <source>
        <dbReference type="ARBA" id="ARBA00023002"/>
    </source>
</evidence>
<dbReference type="Pfam" id="PF01494">
    <property type="entry name" value="FAD_binding_3"/>
    <property type="match status" value="1"/>
</dbReference>
<dbReference type="Proteomes" id="UP000656042">
    <property type="component" value="Unassembled WGS sequence"/>
</dbReference>
<dbReference type="PANTHER" id="PTHR47178:SF5">
    <property type="entry name" value="FAD-BINDING DOMAIN-CONTAINING PROTEIN"/>
    <property type="match status" value="1"/>
</dbReference>
<evidence type="ECO:0000313" key="6">
    <source>
        <dbReference type="EMBL" id="GGK81836.1"/>
    </source>
</evidence>
<dbReference type="InterPro" id="IPR036188">
    <property type="entry name" value="FAD/NAD-bd_sf"/>
</dbReference>
<keyword evidence="1" id="KW-0285">Flavoprotein</keyword>
<dbReference type="Pfam" id="PF13450">
    <property type="entry name" value="NAD_binding_8"/>
    <property type="match status" value="1"/>
</dbReference>
<organism evidence="6 7">
    <name type="scientific">Mangrovihabitans endophyticus</name>
    <dbReference type="NCBI Taxonomy" id="1751298"/>
    <lineage>
        <taxon>Bacteria</taxon>
        <taxon>Bacillati</taxon>
        <taxon>Actinomycetota</taxon>
        <taxon>Actinomycetes</taxon>
        <taxon>Micromonosporales</taxon>
        <taxon>Micromonosporaceae</taxon>
        <taxon>Mangrovihabitans</taxon>
    </lineage>
</organism>
<name>A0A8J3BY14_9ACTN</name>
<evidence type="ECO:0000313" key="7">
    <source>
        <dbReference type="Proteomes" id="UP000656042"/>
    </source>
</evidence>